<dbReference type="Proteomes" id="UP000434582">
    <property type="component" value="Unassembled WGS sequence"/>
</dbReference>
<dbReference type="OrthoDB" id="9815695at2"/>
<dbReference type="InterPro" id="IPR021270">
    <property type="entry name" value="DUF2849"/>
</dbReference>
<name>A0A7X1ZGA7_9PROT</name>
<dbReference type="Pfam" id="PF11011">
    <property type="entry name" value="DUF2849"/>
    <property type="match status" value="1"/>
</dbReference>
<sequence>MARKLRPDAPRVVTANRLRDGVVVYRTAAGAWSPALDDAHVVASTEAEEGLLRACTADVADCLVVGLDVIEVQIDAHGAIAPISQREAIRAVGPSIALPQDRAFAPLAAPA</sequence>
<organism evidence="1 2">
    <name type="scientific">Roseospira navarrensis</name>
    <dbReference type="NCBI Taxonomy" id="140058"/>
    <lineage>
        <taxon>Bacteria</taxon>
        <taxon>Pseudomonadati</taxon>
        <taxon>Pseudomonadota</taxon>
        <taxon>Alphaproteobacteria</taxon>
        <taxon>Rhodospirillales</taxon>
        <taxon>Rhodospirillaceae</taxon>
        <taxon>Roseospira</taxon>
    </lineage>
</organism>
<dbReference type="EMBL" id="WIVE01000067">
    <property type="protein sequence ID" value="MQX38038.1"/>
    <property type="molecule type" value="Genomic_DNA"/>
</dbReference>
<protein>
    <submittedName>
        <fullName evidence="1">DUF2849 domain-containing protein</fullName>
    </submittedName>
</protein>
<proteinExistence type="predicted"/>
<comment type="caution">
    <text evidence="1">The sequence shown here is derived from an EMBL/GenBank/DDBJ whole genome shotgun (WGS) entry which is preliminary data.</text>
</comment>
<dbReference type="AlphaFoldDB" id="A0A7X1ZGA7"/>
<evidence type="ECO:0000313" key="1">
    <source>
        <dbReference type="EMBL" id="MQX38038.1"/>
    </source>
</evidence>
<accession>A0A7X1ZGA7</accession>
<reference evidence="1 2" key="1">
    <citation type="submission" date="2019-10" db="EMBL/GenBank/DDBJ databases">
        <title>Draft whole-genome sequence of the purple nonsulfur photosynthetic bacterium Roseospira navarrensis DSM 15114.</title>
        <authorList>
            <person name="Kyndt J.A."/>
            <person name="Meyer T.E."/>
        </authorList>
    </citation>
    <scope>NUCLEOTIDE SEQUENCE [LARGE SCALE GENOMIC DNA]</scope>
    <source>
        <strain evidence="1 2">DSM 15114</strain>
    </source>
</reference>
<gene>
    <name evidence="1" type="ORF">GHC57_16080</name>
</gene>
<evidence type="ECO:0000313" key="2">
    <source>
        <dbReference type="Proteomes" id="UP000434582"/>
    </source>
</evidence>
<dbReference type="RefSeq" id="WP_153346096.1">
    <property type="nucleotide sequence ID" value="NZ_WIVE01000067.1"/>
</dbReference>
<keyword evidence="2" id="KW-1185">Reference proteome</keyword>